<dbReference type="GO" id="GO:0008757">
    <property type="term" value="F:S-adenosylmethionine-dependent methyltransferase activity"/>
    <property type="evidence" value="ECO:0007669"/>
    <property type="project" value="UniProtKB-ARBA"/>
</dbReference>
<dbReference type="GO" id="GO:0032259">
    <property type="term" value="P:methylation"/>
    <property type="evidence" value="ECO:0007669"/>
    <property type="project" value="UniProtKB-KW"/>
</dbReference>
<name>A0AAE0NHU4_9PEZI</name>
<keyword evidence="1" id="KW-0808">Transferase</keyword>
<accession>A0AAE0NHU4</accession>
<reference evidence="1" key="1">
    <citation type="journal article" date="2023" name="Mol. Phylogenet. Evol.">
        <title>Genome-scale phylogeny and comparative genomics of the fungal order Sordariales.</title>
        <authorList>
            <person name="Hensen N."/>
            <person name="Bonometti L."/>
            <person name="Westerberg I."/>
            <person name="Brannstrom I.O."/>
            <person name="Guillou S."/>
            <person name="Cros-Aarteil S."/>
            <person name="Calhoun S."/>
            <person name="Haridas S."/>
            <person name="Kuo A."/>
            <person name="Mondo S."/>
            <person name="Pangilinan J."/>
            <person name="Riley R."/>
            <person name="LaButti K."/>
            <person name="Andreopoulos B."/>
            <person name="Lipzen A."/>
            <person name="Chen C."/>
            <person name="Yan M."/>
            <person name="Daum C."/>
            <person name="Ng V."/>
            <person name="Clum A."/>
            <person name="Steindorff A."/>
            <person name="Ohm R.A."/>
            <person name="Martin F."/>
            <person name="Silar P."/>
            <person name="Natvig D.O."/>
            <person name="Lalanne C."/>
            <person name="Gautier V."/>
            <person name="Ament-Velasquez S.L."/>
            <person name="Kruys A."/>
            <person name="Hutchinson M.I."/>
            <person name="Powell A.J."/>
            <person name="Barry K."/>
            <person name="Miller A.N."/>
            <person name="Grigoriev I.V."/>
            <person name="Debuchy R."/>
            <person name="Gladieux P."/>
            <person name="Hiltunen Thoren M."/>
            <person name="Johannesson H."/>
        </authorList>
    </citation>
    <scope>NUCLEOTIDE SEQUENCE</scope>
    <source>
        <strain evidence="1">CBS 232.78</strain>
    </source>
</reference>
<organism evidence="1 2">
    <name type="scientific">Podospora didyma</name>
    <dbReference type="NCBI Taxonomy" id="330526"/>
    <lineage>
        <taxon>Eukaryota</taxon>
        <taxon>Fungi</taxon>
        <taxon>Dikarya</taxon>
        <taxon>Ascomycota</taxon>
        <taxon>Pezizomycotina</taxon>
        <taxon>Sordariomycetes</taxon>
        <taxon>Sordariomycetidae</taxon>
        <taxon>Sordariales</taxon>
        <taxon>Podosporaceae</taxon>
        <taxon>Podospora</taxon>
    </lineage>
</organism>
<sequence>MHYVRLLRLPSVEQASRNQYLSIVLTITTDLGDSFLSPAEPIDISVIAAYTALKDGQRVLLPLNLTPSNAPKWRAGMRALKIDIAMPPQPIETVQIRPSNRQLTALGAFDIYPPRPAGQGLIVAAYADIPLPHKSPPFVCFRSLRLSSAEAAPGSVLQVEEDIGDSIARHIWDAGILTVSLIADMCLRTTTRATGAPLPALAGVLRRQEGALNILELGCGIGTLGVGIARILCVASSSKEGFTPPYVLMTDLPDAEERARANIARALGEPDPSADATPSIEYEDLDWEDGKDGVFGEKVQARPWDLIVLSDCTYNDMLPTLVKTLSALHAHSTAATAPCGTKILLSTKPRHPSERAFFGLMSDGGWVIEEKTVVPLAVLNGEAESVEIYLFAKK</sequence>
<keyword evidence="2" id="KW-1185">Reference proteome</keyword>
<dbReference type="Gene3D" id="3.40.50.150">
    <property type="entry name" value="Vaccinia Virus protein VP39"/>
    <property type="match status" value="1"/>
</dbReference>
<dbReference type="Proteomes" id="UP001285441">
    <property type="component" value="Unassembled WGS sequence"/>
</dbReference>
<evidence type="ECO:0000313" key="1">
    <source>
        <dbReference type="EMBL" id="KAK3381720.1"/>
    </source>
</evidence>
<gene>
    <name evidence="1" type="ORF">B0H63DRAFT_396564</name>
</gene>
<reference evidence="1" key="2">
    <citation type="submission" date="2023-06" db="EMBL/GenBank/DDBJ databases">
        <authorList>
            <consortium name="Lawrence Berkeley National Laboratory"/>
            <person name="Haridas S."/>
            <person name="Hensen N."/>
            <person name="Bonometti L."/>
            <person name="Westerberg I."/>
            <person name="Brannstrom I.O."/>
            <person name="Guillou S."/>
            <person name="Cros-Aarteil S."/>
            <person name="Calhoun S."/>
            <person name="Kuo A."/>
            <person name="Mondo S."/>
            <person name="Pangilinan J."/>
            <person name="Riley R."/>
            <person name="LaButti K."/>
            <person name="Andreopoulos B."/>
            <person name="Lipzen A."/>
            <person name="Chen C."/>
            <person name="Yanf M."/>
            <person name="Daum C."/>
            <person name="Ng V."/>
            <person name="Clum A."/>
            <person name="Steindorff A."/>
            <person name="Ohm R."/>
            <person name="Martin F."/>
            <person name="Silar P."/>
            <person name="Natvig D."/>
            <person name="Lalanne C."/>
            <person name="Gautier V."/>
            <person name="Ament-velasquez S.L."/>
            <person name="Kruys A."/>
            <person name="Hutchinson M.I."/>
            <person name="Powell A.J."/>
            <person name="Barry K."/>
            <person name="Miller A.N."/>
            <person name="Grigoriev I.V."/>
            <person name="Debuchy R."/>
            <person name="Gladieux P."/>
            <person name="Thoren M.H."/>
            <person name="Johannesson H."/>
        </authorList>
    </citation>
    <scope>NUCLEOTIDE SEQUENCE</scope>
    <source>
        <strain evidence="1">CBS 232.78</strain>
    </source>
</reference>
<dbReference type="InterPro" id="IPR029063">
    <property type="entry name" value="SAM-dependent_MTases_sf"/>
</dbReference>
<dbReference type="Pfam" id="PF10294">
    <property type="entry name" value="Methyltransf_16"/>
    <property type="match status" value="1"/>
</dbReference>
<dbReference type="InterPro" id="IPR019410">
    <property type="entry name" value="Methyltransf_16"/>
</dbReference>
<dbReference type="SUPFAM" id="SSF53335">
    <property type="entry name" value="S-adenosyl-L-methionine-dependent methyltransferases"/>
    <property type="match status" value="1"/>
</dbReference>
<dbReference type="GO" id="GO:0005829">
    <property type="term" value="C:cytosol"/>
    <property type="evidence" value="ECO:0007669"/>
    <property type="project" value="TreeGrafter"/>
</dbReference>
<dbReference type="EMBL" id="JAULSW010000005">
    <property type="protein sequence ID" value="KAK3381720.1"/>
    <property type="molecule type" value="Genomic_DNA"/>
</dbReference>
<dbReference type="AlphaFoldDB" id="A0AAE0NHU4"/>
<protein>
    <submittedName>
        <fullName evidence="1">Methyltransferase-domain-containing protein</fullName>
    </submittedName>
</protein>
<keyword evidence="1" id="KW-0489">Methyltransferase</keyword>
<dbReference type="PANTHER" id="PTHR14614:SF132">
    <property type="entry name" value="PROTEIN-LYSINE METHYLTRANSFERASE C42C1.13"/>
    <property type="match status" value="1"/>
</dbReference>
<evidence type="ECO:0000313" key="2">
    <source>
        <dbReference type="Proteomes" id="UP001285441"/>
    </source>
</evidence>
<comment type="caution">
    <text evidence="1">The sequence shown here is derived from an EMBL/GenBank/DDBJ whole genome shotgun (WGS) entry which is preliminary data.</text>
</comment>
<dbReference type="PANTHER" id="PTHR14614">
    <property type="entry name" value="HEPATOCELLULAR CARCINOMA-ASSOCIATED ANTIGEN"/>
    <property type="match status" value="1"/>
</dbReference>
<proteinExistence type="predicted"/>